<evidence type="ECO:0000256" key="1">
    <source>
        <dbReference type="SAM" id="MobiDB-lite"/>
    </source>
</evidence>
<organism evidence="2 3">
    <name type="scientific">Nannocystis exedens</name>
    <dbReference type="NCBI Taxonomy" id="54"/>
    <lineage>
        <taxon>Bacteria</taxon>
        <taxon>Pseudomonadati</taxon>
        <taxon>Myxococcota</taxon>
        <taxon>Polyangia</taxon>
        <taxon>Nannocystales</taxon>
        <taxon>Nannocystaceae</taxon>
        <taxon>Nannocystis</taxon>
    </lineage>
</organism>
<protein>
    <submittedName>
        <fullName evidence="2">Uncharacterized protein</fullName>
    </submittedName>
</protein>
<dbReference type="EMBL" id="FOMX01000003">
    <property type="protein sequence ID" value="SFD65216.1"/>
    <property type="molecule type" value="Genomic_DNA"/>
</dbReference>
<evidence type="ECO:0000313" key="3">
    <source>
        <dbReference type="Proteomes" id="UP000199400"/>
    </source>
</evidence>
<dbReference type="OrthoDB" id="5513644at2"/>
<feature type="region of interest" description="Disordered" evidence="1">
    <location>
        <begin position="1"/>
        <end position="25"/>
    </location>
</feature>
<proteinExistence type="predicted"/>
<sequence length="307" mass="32551">MNSLIPARGGLGARSTGASTVKTTKTTKTRSFAPILPLVAGIACLAGACELRVYNESESASDSDTGSTTGTTDGDGAPEVCLRYVACLEEIDAEAGAEAEATHGANGSCWSGDEAAAADCLALCDAQLRNYAKAFPEVAACEDEGIVSDVEFEIGQAVFDPVDPFLPPVYEKLEPGGTMPVVRGGQGLLMLPFGLRGKNFVITEDPNDWDNPKMPRVDMWVDIDGHNVGFGGHFARLNNYSVGFYPLDDGMGTLEHMYIAIIVPDAIADPQTLTGQQGKVHIELNTFGEPAAIQELEFVVAPEIQEY</sequence>
<keyword evidence="3" id="KW-1185">Reference proteome</keyword>
<dbReference type="AlphaFoldDB" id="A0A1I1U2Y6"/>
<dbReference type="RefSeq" id="WP_143140222.1">
    <property type="nucleotide sequence ID" value="NZ_FOMX01000003.1"/>
</dbReference>
<reference evidence="3" key="1">
    <citation type="submission" date="2016-10" db="EMBL/GenBank/DDBJ databases">
        <authorList>
            <person name="Varghese N."/>
            <person name="Submissions S."/>
        </authorList>
    </citation>
    <scope>NUCLEOTIDE SEQUENCE [LARGE SCALE GENOMIC DNA]</scope>
    <source>
        <strain evidence="3">ATCC 25963</strain>
    </source>
</reference>
<name>A0A1I1U2Y6_9BACT</name>
<evidence type="ECO:0000313" key="2">
    <source>
        <dbReference type="EMBL" id="SFD65216.1"/>
    </source>
</evidence>
<dbReference type="Proteomes" id="UP000199400">
    <property type="component" value="Unassembled WGS sequence"/>
</dbReference>
<dbReference type="STRING" id="54.SAMN02745121_00932"/>
<gene>
    <name evidence="2" type="ORF">SAMN02745121_00932</name>
</gene>
<accession>A0A1I1U2Y6</accession>